<name>H1Y6P2_9SPHI</name>
<dbReference type="RefSeq" id="WP_008507040.1">
    <property type="nucleotide sequence ID" value="NZ_CM001403.1"/>
</dbReference>
<feature type="transmembrane region" description="Helical" evidence="1">
    <location>
        <begin position="88"/>
        <end position="111"/>
    </location>
</feature>
<feature type="transmembrane region" description="Helical" evidence="1">
    <location>
        <begin position="131"/>
        <end position="152"/>
    </location>
</feature>
<accession>H1Y6P2</accession>
<dbReference type="Proteomes" id="UP000002774">
    <property type="component" value="Chromosome"/>
</dbReference>
<organism evidence="2 3">
    <name type="scientific">Mucilaginibacter paludis DSM 18603</name>
    <dbReference type="NCBI Taxonomy" id="714943"/>
    <lineage>
        <taxon>Bacteria</taxon>
        <taxon>Pseudomonadati</taxon>
        <taxon>Bacteroidota</taxon>
        <taxon>Sphingobacteriia</taxon>
        <taxon>Sphingobacteriales</taxon>
        <taxon>Sphingobacteriaceae</taxon>
        <taxon>Mucilaginibacter</taxon>
    </lineage>
</organism>
<keyword evidence="1" id="KW-0472">Membrane</keyword>
<dbReference type="eggNOG" id="ENOG50337HT">
    <property type="taxonomic scope" value="Bacteria"/>
</dbReference>
<dbReference type="EMBL" id="CM001403">
    <property type="protein sequence ID" value="EHQ26834.1"/>
    <property type="molecule type" value="Genomic_DNA"/>
</dbReference>
<dbReference type="STRING" id="714943.Mucpa_2722"/>
<keyword evidence="3" id="KW-1185">Reference proteome</keyword>
<proteinExistence type="predicted"/>
<keyword evidence="1" id="KW-1133">Transmembrane helix</keyword>
<evidence type="ECO:0000313" key="3">
    <source>
        <dbReference type="Proteomes" id="UP000002774"/>
    </source>
</evidence>
<gene>
    <name evidence="2" type="ORF">Mucpa_2722</name>
</gene>
<dbReference type="AlphaFoldDB" id="H1Y6P2"/>
<evidence type="ECO:0000313" key="2">
    <source>
        <dbReference type="EMBL" id="EHQ26834.1"/>
    </source>
</evidence>
<dbReference type="OrthoDB" id="796197at2"/>
<protein>
    <submittedName>
        <fullName evidence="2">Uncharacterized protein</fullName>
    </submittedName>
</protein>
<dbReference type="HOGENOM" id="CLU_1600853_0_0_10"/>
<sequence length="166" mass="18583">MNEIEEKLWNYIDGSCSVEEQQAIGILIESNEAYKLKFDELLKLNAEFAAIELDEPSMAFTYNVMEAIRTETAQQPLKAAIDKRIIRIISAFFVIAIAFILIAAFSSVNWSAVQGGNYQFSGVKIPQLQNYLSATVVKGFICFDVVLGLVLLDSYLRKKISNKQSA</sequence>
<reference evidence="2" key="1">
    <citation type="submission" date="2011-09" db="EMBL/GenBank/DDBJ databases">
        <title>The permanent draft genome of Mucilaginibacter paludis DSM 18603.</title>
        <authorList>
            <consortium name="US DOE Joint Genome Institute (JGI-PGF)"/>
            <person name="Lucas S."/>
            <person name="Han J."/>
            <person name="Lapidus A."/>
            <person name="Bruce D."/>
            <person name="Goodwin L."/>
            <person name="Pitluck S."/>
            <person name="Peters L."/>
            <person name="Kyrpides N."/>
            <person name="Mavromatis K."/>
            <person name="Ivanova N."/>
            <person name="Mikhailova N."/>
            <person name="Held B."/>
            <person name="Detter J.C."/>
            <person name="Tapia R."/>
            <person name="Han C."/>
            <person name="Land M."/>
            <person name="Hauser L."/>
            <person name="Markowitz V."/>
            <person name="Cheng J.-F."/>
            <person name="Hugenholtz P."/>
            <person name="Woyke T."/>
            <person name="Wu D."/>
            <person name="Tindall B."/>
            <person name="Brambilla E."/>
            <person name="Klenk H.-P."/>
            <person name="Eisen J.A."/>
        </authorList>
    </citation>
    <scope>NUCLEOTIDE SEQUENCE [LARGE SCALE GENOMIC DNA]</scope>
    <source>
        <strain evidence="2">DSM 18603</strain>
    </source>
</reference>
<evidence type="ECO:0000256" key="1">
    <source>
        <dbReference type="SAM" id="Phobius"/>
    </source>
</evidence>
<keyword evidence="1" id="KW-0812">Transmembrane</keyword>